<feature type="region of interest" description="Disordered" evidence="1">
    <location>
        <begin position="1"/>
        <end position="74"/>
    </location>
</feature>
<name>A0A2G5VU04_9PELO</name>
<feature type="compositionally biased region" description="Basic residues" evidence="1">
    <location>
        <begin position="57"/>
        <end position="74"/>
    </location>
</feature>
<protein>
    <submittedName>
        <fullName evidence="2">Uncharacterized protein</fullName>
    </submittedName>
</protein>
<proteinExistence type="predicted"/>
<dbReference type="OrthoDB" id="10557519at2759"/>
<gene>
    <name evidence="2" type="primary">Cnig_chr_I.g557</name>
    <name evidence="2" type="ORF">B9Z55_000557</name>
</gene>
<sequence>MTNAILVEEKRSREGASKYEGSIAEHESRNPKQKSVYMKWPTSSKEKPSEHETNKTKAGKKNTMRKEAKKNRFH</sequence>
<evidence type="ECO:0000256" key="1">
    <source>
        <dbReference type="SAM" id="MobiDB-lite"/>
    </source>
</evidence>
<dbReference type="EMBL" id="PDUG01000001">
    <property type="protein sequence ID" value="PIC55171.1"/>
    <property type="molecule type" value="Genomic_DNA"/>
</dbReference>
<reference evidence="3" key="1">
    <citation type="submission" date="2017-10" db="EMBL/GenBank/DDBJ databases">
        <title>Rapid genome shrinkage in a self-fertile nematode reveals novel sperm competition proteins.</title>
        <authorList>
            <person name="Yin D."/>
            <person name="Schwarz E.M."/>
            <person name="Thomas C.G."/>
            <person name="Felde R.L."/>
            <person name="Korf I.F."/>
            <person name="Cutter A.D."/>
            <person name="Schartner C.M."/>
            <person name="Ralston E.J."/>
            <person name="Meyer B.J."/>
            <person name="Haag E.S."/>
        </authorList>
    </citation>
    <scope>NUCLEOTIDE SEQUENCE [LARGE SCALE GENOMIC DNA]</scope>
    <source>
        <strain evidence="3">JU1422</strain>
    </source>
</reference>
<dbReference type="AlphaFoldDB" id="A0A2G5VU04"/>
<evidence type="ECO:0000313" key="2">
    <source>
        <dbReference type="EMBL" id="PIC55171.1"/>
    </source>
</evidence>
<comment type="caution">
    <text evidence="2">The sequence shown here is derived from an EMBL/GenBank/DDBJ whole genome shotgun (WGS) entry which is preliminary data.</text>
</comment>
<feature type="compositionally biased region" description="Basic and acidic residues" evidence="1">
    <location>
        <begin position="44"/>
        <end position="55"/>
    </location>
</feature>
<feature type="compositionally biased region" description="Basic and acidic residues" evidence="1">
    <location>
        <begin position="7"/>
        <end position="30"/>
    </location>
</feature>
<accession>A0A2G5VU04</accession>
<dbReference type="STRING" id="1611254.A0A2G5VU04"/>
<organism evidence="2 3">
    <name type="scientific">Caenorhabditis nigoni</name>
    <dbReference type="NCBI Taxonomy" id="1611254"/>
    <lineage>
        <taxon>Eukaryota</taxon>
        <taxon>Metazoa</taxon>
        <taxon>Ecdysozoa</taxon>
        <taxon>Nematoda</taxon>
        <taxon>Chromadorea</taxon>
        <taxon>Rhabditida</taxon>
        <taxon>Rhabditina</taxon>
        <taxon>Rhabditomorpha</taxon>
        <taxon>Rhabditoidea</taxon>
        <taxon>Rhabditidae</taxon>
        <taxon>Peloderinae</taxon>
        <taxon>Caenorhabditis</taxon>
    </lineage>
</organism>
<dbReference type="Proteomes" id="UP000230233">
    <property type="component" value="Chromosome I"/>
</dbReference>
<evidence type="ECO:0000313" key="3">
    <source>
        <dbReference type="Proteomes" id="UP000230233"/>
    </source>
</evidence>
<keyword evidence="3" id="KW-1185">Reference proteome</keyword>